<keyword evidence="7" id="KW-0653">Protein transport</keyword>
<dbReference type="PANTHER" id="PTHR30558:SF3">
    <property type="entry name" value="BIOPOLYMER TRANSPORT PROTEIN EXBD-RELATED"/>
    <property type="match status" value="1"/>
</dbReference>
<keyword evidence="4 7" id="KW-0812">Transmembrane</keyword>
<accession>A0ABT5XP26</accession>
<dbReference type="InterPro" id="IPR003400">
    <property type="entry name" value="ExbD"/>
</dbReference>
<evidence type="ECO:0000256" key="1">
    <source>
        <dbReference type="ARBA" id="ARBA00004162"/>
    </source>
</evidence>
<proteinExistence type="inferred from homology"/>
<evidence type="ECO:0000256" key="5">
    <source>
        <dbReference type="ARBA" id="ARBA00022989"/>
    </source>
</evidence>
<evidence type="ECO:0000256" key="3">
    <source>
        <dbReference type="ARBA" id="ARBA00022475"/>
    </source>
</evidence>
<dbReference type="Pfam" id="PF02472">
    <property type="entry name" value="ExbD"/>
    <property type="match status" value="1"/>
</dbReference>
<keyword evidence="5" id="KW-1133">Transmembrane helix</keyword>
<dbReference type="EMBL" id="JARFVA010000003">
    <property type="protein sequence ID" value="MDF0707555.1"/>
    <property type="molecule type" value="Genomic_DNA"/>
</dbReference>
<sequence>MPRRKGAPEVNAGSMADIAFLLLIFFLVTTTIETDAGLDRMLPPFEPPNEEPPVIKQKNIFTVNINRNGQLLVEDQLMEISDLREAATKFLENGADGTCTYCKGRKDPGSSDNPAKAIISLKNDRETKYSTYITVQNELVGAYNDLRNREAQRLFGRDFTDMEAEYLNPETPSNVRDDLKDKVKRIQDMFPQKLSEAETTTN</sequence>
<dbReference type="PANTHER" id="PTHR30558">
    <property type="entry name" value="EXBD MEMBRANE COMPONENT OF PMF-DRIVEN MACROMOLECULE IMPORT SYSTEM"/>
    <property type="match status" value="1"/>
</dbReference>
<evidence type="ECO:0000313" key="9">
    <source>
        <dbReference type="Proteomes" id="UP001217083"/>
    </source>
</evidence>
<gene>
    <name evidence="8" type="ORF">PY091_10030</name>
</gene>
<reference evidence="8 9" key="1">
    <citation type="submission" date="2023-03" db="EMBL/GenBank/DDBJ databases">
        <title>Muricauda XX sp. nov. and Muricauda XXX sp. nov., two novel species isolated from Okinawa Trough.</title>
        <authorList>
            <person name="Cao W."/>
            <person name="Deng X."/>
        </authorList>
    </citation>
    <scope>NUCLEOTIDE SEQUENCE [LARGE SCALE GENOMIC DNA]</scope>
    <source>
        <strain evidence="8 9">81s02</strain>
    </source>
</reference>
<evidence type="ECO:0000313" key="8">
    <source>
        <dbReference type="EMBL" id="MDF0707555.1"/>
    </source>
</evidence>
<comment type="similarity">
    <text evidence="2 7">Belongs to the ExbD/TolR family.</text>
</comment>
<dbReference type="Proteomes" id="UP001217083">
    <property type="component" value="Unassembled WGS sequence"/>
</dbReference>
<organism evidence="8 9">
    <name type="scientific">Flagellimonas okinawensis</name>
    <dbReference type="NCBI Taxonomy" id="3031324"/>
    <lineage>
        <taxon>Bacteria</taxon>
        <taxon>Pseudomonadati</taxon>
        <taxon>Bacteroidota</taxon>
        <taxon>Flavobacteriia</taxon>
        <taxon>Flavobacteriales</taxon>
        <taxon>Flavobacteriaceae</taxon>
        <taxon>Flagellimonas</taxon>
    </lineage>
</organism>
<evidence type="ECO:0000256" key="4">
    <source>
        <dbReference type="ARBA" id="ARBA00022692"/>
    </source>
</evidence>
<keyword evidence="3" id="KW-1003">Cell membrane</keyword>
<evidence type="ECO:0000256" key="7">
    <source>
        <dbReference type="RuleBase" id="RU003879"/>
    </source>
</evidence>
<protein>
    <submittedName>
        <fullName evidence="8">Biopolymer transporter ExbD</fullName>
    </submittedName>
</protein>
<dbReference type="RefSeq" id="WP_275649533.1">
    <property type="nucleotide sequence ID" value="NZ_JARFVA010000003.1"/>
</dbReference>
<name>A0ABT5XP26_9FLAO</name>
<comment type="subcellular location">
    <subcellularLocation>
        <location evidence="1">Cell membrane</location>
        <topology evidence="1">Single-pass membrane protein</topology>
    </subcellularLocation>
    <subcellularLocation>
        <location evidence="7">Cell membrane</location>
        <topology evidence="7">Single-pass type II membrane protein</topology>
    </subcellularLocation>
</comment>
<evidence type="ECO:0000256" key="6">
    <source>
        <dbReference type="ARBA" id="ARBA00023136"/>
    </source>
</evidence>
<keyword evidence="7" id="KW-0813">Transport</keyword>
<keyword evidence="6" id="KW-0472">Membrane</keyword>
<comment type="caution">
    <text evidence="8">The sequence shown here is derived from an EMBL/GenBank/DDBJ whole genome shotgun (WGS) entry which is preliminary data.</text>
</comment>
<evidence type="ECO:0000256" key="2">
    <source>
        <dbReference type="ARBA" id="ARBA00005811"/>
    </source>
</evidence>
<keyword evidence="9" id="KW-1185">Reference proteome</keyword>